<feature type="region of interest" description="Disordered" evidence="5">
    <location>
        <begin position="82"/>
        <end position="106"/>
    </location>
</feature>
<dbReference type="PANTHER" id="PTHR46910">
    <property type="entry name" value="TRANSCRIPTION FACTOR PDR1"/>
    <property type="match status" value="1"/>
</dbReference>
<proteinExistence type="predicted"/>
<dbReference type="InterPro" id="IPR050987">
    <property type="entry name" value="AtrR-like"/>
</dbReference>
<dbReference type="Gene3D" id="4.10.240.10">
    <property type="entry name" value="Zn(2)-C6 fungal-type DNA-binding domain"/>
    <property type="match status" value="1"/>
</dbReference>
<dbReference type="OrthoDB" id="103819at2759"/>
<keyword evidence="3" id="KW-0804">Transcription</keyword>
<evidence type="ECO:0000256" key="1">
    <source>
        <dbReference type="ARBA" id="ARBA00023015"/>
    </source>
</evidence>
<evidence type="ECO:0000259" key="6">
    <source>
        <dbReference type="SMART" id="SM00906"/>
    </source>
</evidence>
<reference evidence="7 8" key="1">
    <citation type="submission" date="2018-02" db="EMBL/GenBank/DDBJ databases">
        <title>The genomes of Aspergillus section Nigri reveals drivers in fungal speciation.</title>
        <authorList>
            <consortium name="DOE Joint Genome Institute"/>
            <person name="Vesth T.C."/>
            <person name="Nybo J."/>
            <person name="Theobald S."/>
            <person name="Brandl J."/>
            <person name="Frisvad J.C."/>
            <person name="Nielsen K.F."/>
            <person name="Lyhne E.K."/>
            <person name="Kogle M.E."/>
            <person name="Kuo A."/>
            <person name="Riley R."/>
            <person name="Clum A."/>
            <person name="Nolan M."/>
            <person name="Lipzen A."/>
            <person name="Salamov A."/>
            <person name="Henrissat B."/>
            <person name="Wiebenga A."/>
            <person name="De vries R.P."/>
            <person name="Grigoriev I.V."/>
            <person name="Mortensen U.H."/>
            <person name="Andersen M.R."/>
            <person name="Baker S.E."/>
        </authorList>
    </citation>
    <scope>NUCLEOTIDE SEQUENCE [LARGE SCALE GENOMIC DNA]</scope>
    <source>
        <strain evidence="7 8">CBS 707.79</strain>
    </source>
</reference>
<accession>A0A319DHP0</accession>
<evidence type="ECO:0000256" key="4">
    <source>
        <dbReference type="ARBA" id="ARBA00023242"/>
    </source>
</evidence>
<evidence type="ECO:0000256" key="2">
    <source>
        <dbReference type="ARBA" id="ARBA00023125"/>
    </source>
</evidence>
<keyword evidence="4" id="KW-0539">Nucleus</keyword>
<organism evidence="7 8">
    <name type="scientific">Aspergillus ellipticus CBS 707.79</name>
    <dbReference type="NCBI Taxonomy" id="1448320"/>
    <lineage>
        <taxon>Eukaryota</taxon>
        <taxon>Fungi</taxon>
        <taxon>Dikarya</taxon>
        <taxon>Ascomycota</taxon>
        <taxon>Pezizomycotina</taxon>
        <taxon>Eurotiomycetes</taxon>
        <taxon>Eurotiomycetidae</taxon>
        <taxon>Eurotiales</taxon>
        <taxon>Aspergillaceae</taxon>
        <taxon>Aspergillus</taxon>
        <taxon>Aspergillus subgen. Circumdati</taxon>
    </lineage>
</organism>
<evidence type="ECO:0000256" key="3">
    <source>
        <dbReference type="ARBA" id="ARBA00023163"/>
    </source>
</evidence>
<dbReference type="InterPro" id="IPR036864">
    <property type="entry name" value="Zn2-C6_fun-type_DNA-bd_sf"/>
</dbReference>
<dbReference type="EMBL" id="KZ825829">
    <property type="protein sequence ID" value="PYH97030.1"/>
    <property type="molecule type" value="Genomic_DNA"/>
</dbReference>
<dbReference type="STRING" id="1448320.A0A319DHP0"/>
<dbReference type="GO" id="GO:0006351">
    <property type="term" value="P:DNA-templated transcription"/>
    <property type="evidence" value="ECO:0007669"/>
    <property type="project" value="InterPro"/>
</dbReference>
<dbReference type="SMART" id="SM00906">
    <property type="entry name" value="Fungal_trans"/>
    <property type="match status" value="1"/>
</dbReference>
<keyword evidence="1" id="KW-0805">Transcription regulation</keyword>
<dbReference type="GO" id="GO:0000981">
    <property type="term" value="F:DNA-binding transcription factor activity, RNA polymerase II-specific"/>
    <property type="evidence" value="ECO:0007669"/>
    <property type="project" value="InterPro"/>
</dbReference>
<dbReference type="Proteomes" id="UP000247810">
    <property type="component" value="Unassembled WGS sequence"/>
</dbReference>
<protein>
    <recommendedName>
        <fullName evidence="6">Xylanolytic transcriptional activator regulatory domain-containing protein</fullName>
    </recommendedName>
</protein>
<evidence type="ECO:0000256" key="5">
    <source>
        <dbReference type="SAM" id="MobiDB-lite"/>
    </source>
</evidence>
<sequence length="663" mass="73944">MDSSMPDEPIKAKQQRLAMIPKAVRCDRSISCSNCRLAGIACERVEPSTPAKRSRPEQTNHVDDQLRALESRVQAIETQLRTSPVPLVQPTTPARSADTPEDSQRVVSISHQPIVPYEGESSFTSQTSHARDTAETIANSNDASPGSSLHAAPHSLKSLLQPASQSQRFFDATRPNTAHLALPLPADVVLTILRRCQEKKPMFMCSYPINDVALLERVCQKVYFPTRAVSAGDVAAMHGILYFLMREFLSRADDICNQIDLKLHLATCKQSFEADIERYDVHTVASLENIIALTMGIFKAQDEAKPLLGNYLLSAAASHCQTLGYHRESTLTKDHDGNEHSKRRLFWTLYVSDKRISLILGRASYIQDLDIDVDVPAASSDPAIRPWDEAFYWTIKLAKVEGRIYNDLYSATAVKNPPSKRLECMLDLKLALEECRRGRDEIDCSKVNEPRIYGLAMKSWDLMHYSTLTTILRPASMMHDVNRIEIASECYTAARLSLQSHMECFPSYESSGVYTIADYANWVLLYSPLTPVIVIFLHAITARSTEDVKLLEDVISTLRPTRNVSRASERLYNICADLGRVAQGMVVSQRSCRPGISSGQKKSSPLPDETQTGYVSSSGMVPDSLNAELMSYLTYPEAQDMTSLLESWDSGNPYAMDLFGMEP</sequence>
<dbReference type="CDD" id="cd12148">
    <property type="entry name" value="fungal_TF_MHR"/>
    <property type="match status" value="1"/>
</dbReference>
<dbReference type="GO" id="GO:0003677">
    <property type="term" value="F:DNA binding"/>
    <property type="evidence" value="ECO:0007669"/>
    <property type="project" value="UniProtKB-KW"/>
</dbReference>
<name>A0A319DHP0_9EURO</name>
<feature type="domain" description="Xylanolytic transcriptional activator regulatory" evidence="6">
    <location>
        <begin position="309"/>
        <end position="382"/>
    </location>
</feature>
<dbReference type="GO" id="GO:0008270">
    <property type="term" value="F:zinc ion binding"/>
    <property type="evidence" value="ECO:0007669"/>
    <property type="project" value="InterPro"/>
</dbReference>
<evidence type="ECO:0000313" key="8">
    <source>
        <dbReference type="Proteomes" id="UP000247810"/>
    </source>
</evidence>
<keyword evidence="2" id="KW-0238">DNA-binding</keyword>
<dbReference type="InterPro" id="IPR007219">
    <property type="entry name" value="XnlR_reg_dom"/>
</dbReference>
<dbReference type="VEuPathDB" id="FungiDB:BO71DRAFT_417308"/>
<keyword evidence="8" id="KW-1185">Reference proteome</keyword>
<dbReference type="AlphaFoldDB" id="A0A319DHP0"/>
<dbReference type="Pfam" id="PF04082">
    <property type="entry name" value="Fungal_trans"/>
    <property type="match status" value="1"/>
</dbReference>
<evidence type="ECO:0000313" key="7">
    <source>
        <dbReference type="EMBL" id="PYH97030.1"/>
    </source>
</evidence>
<gene>
    <name evidence="7" type="ORF">BO71DRAFT_417308</name>
</gene>
<dbReference type="PANTHER" id="PTHR46910:SF5">
    <property type="entry name" value="ZN(II)2CYS6 TRANSCRIPTION FACTOR (EUROFUNG)"/>
    <property type="match status" value="1"/>
</dbReference>
<feature type="region of interest" description="Disordered" evidence="5">
    <location>
        <begin position="592"/>
        <end position="617"/>
    </location>
</feature>